<proteinExistence type="predicted"/>
<keyword evidence="3" id="KW-1185">Reference proteome</keyword>
<organism evidence="2 3">
    <name type="scientific">Corynebacterium ulcerans FRC58</name>
    <dbReference type="NCBI Taxonomy" id="1408268"/>
    <lineage>
        <taxon>Bacteria</taxon>
        <taxon>Bacillati</taxon>
        <taxon>Actinomycetota</taxon>
        <taxon>Actinomycetes</taxon>
        <taxon>Mycobacteriales</taxon>
        <taxon>Corynebacteriaceae</taxon>
        <taxon>Corynebacterium</taxon>
    </lineage>
</organism>
<name>A0ABN4GTW6_CORUL</name>
<evidence type="ECO:0000313" key="2">
    <source>
        <dbReference type="EMBL" id="AKN75957.1"/>
    </source>
</evidence>
<dbReference type="EMBL" id="CP011913">
    <property type="protein sequence ID" value="AKN75957.1"/>
    <property type="molecule type" value="Genomic_DNA"/>
</dbReference>
<gene>
    <name evidence="2" type="ORF">CulFRC58_0103</name>
</gene>
<evidence type="ECO:0000256" key="1">
    <source>
        <dbReference type="SAM" id="MobiDB-lite"/>
    </source>
</evidence>
<protein>
    <submittedName>
        <fullName evidence="2">Uncharacterized protein</fullName>
    </submittedName>
</protein>
<accession>A0ABN4GTW6</accession>
<evidence type="ECO:0000313" key="3">
    <source>
        <dbReference type="Proteomes" id="UP000036185"/>
    </source>
</evidence>
<sequence>MDHVRNGESPHLQGGGKGYEVNQATAEELNPQGLEEWHLAPNPNDEIIPGQMCSDREEIPGQMCSDREEIPASVDKAEIQEMQLFRSE</sequence>
<feature type="region of interest" description="Disordered" evidence="1">
    <location>
        <begin position="1"/>
        <end position="23"/>
    </location>
</feature>
<dbReference type="Proteomes" id="UP000036185">
    <property type="component" value="Chromosome"/>
</dbReference>
<reference evidence="2 3" key="1">
    <citation type="journal article" date="2014" name="Int. J. Syst. Evol. Microbiol.">
        <title>Draft Genome Sequence of Corynebacterium ulcerans FRC58, Isolated from the Bronchitic Aspiration of a Patient in France.</title>
        <authorList>
            <person name="Silva Ado S."/>
            <person name="Barauna R.A."/>
            <person name="de Sa P.C."/>
            <person name="das Gracas D.A."/>
            <person name="Carneiro A.R."/>
            <person name="Thouvenin M."/>
            <person name="Azevedo V."/>
            <person name="Badell E."/>
            <person name="Guiso N."/>
            <person name="da Silva A.L."/>
            <person name="Ramos R.T."/>
        </authorList>
    </citation>
    <scope>NUCLEOTIDE SEQUENCE [LARGE SCALE GENOMIC DNA]</scope>
    <source>
        <strain evidence="2 3">FRC58</strain>
    </source>
</reference>